<keyword evidence="10" id="KW-0206">Cytoskeleton</keyword>
<dbReference type="GO" id="GO:0008569">
    <property type="term" value="F:minus-end-directed microtubule motor activity"/>
    <property type="evidence" value="ECO:0007669"/>
    <property type="project" value="TreeGrafter"/>
</dbReference>
<comment type="similarity">
    <text evidence="2">Belongs to the dynein heavy chain family.</text>
</comment>
<evidence type="ECO:0000259" key="13">
    <source>
        <dbReference type="Pfam" id="PF12780"/>
    </source>
</evidence>
<evidence type="ECO:0000313" key="16">
    <source>
        <dbReference type="Proteomes" id="UP000274131"/>
    </source>
</evidence>
<feature type="coiled-coil region" evidence="11">
    <location>
        <begin position="207"/>
        <end position="276"/>
    </location>
</feature>
<dbReference type="Gene3D" id="6.10.140.1060">
    <property type="match status" value="1"/>
</dbReference>
<keyword evidence="16" id="KW-1185">Reference proteome</keyword>
<evidence type="ECO:0000256" key="4">
    <source>
        <dbReference type="ARBA" id="ARBA00022701"/>
    </source>
</evidence>
<keyword evidence="7" id="KW-0243">Dynein</keyword>
<dbReference type="GO" id="GO:0097729">
    <property type="term" value="C:9+2 motile cilium"/>
    <property type="evidence" value="ECO:0007669"/>
    <property type="project" value="TreeGrafter"/>
</dbReference>
<accession>A0A0N4UYI5</accession>
<evidence type="ECO:0000256" key="6">
    <source>
        <dbReference type="ARBA" id="ARBA00022840"/>
    </source>
</evidence>
<keyword evidence="9" id="KW-0505">Motor protein</keyword>
<dbReference type="GO" id="GO:0060294">
    <property type="term" value="P:cilium movement involved in cell motility"/>
    <property type="evidence" value="ECO:0007669"/>
    <property type="project" value="TreeGrafter"/>
</dbReference>
<dbReference type="GO" id="GO:0005868">
    <property type="term" value="C:cytoplasmic dynein complex"/>
    <property type="evidence" value="ECO:0007669"/>
    <property type="project" value="TreeGrafter"/>
</dbReference>
<evidence type="ECO:0000313" key="15">
    <source>
        <dbReference type="EMBL" id="VDD87205.1"/>
    </source>
</evidence>
<dbReference type="InterPro" id="IPR026983">
    <property type="entry name" value="DHC"/>
</dbReference>
<dbReference type="InterPro" id="IPR024317">
    <property type="entry name" value="Dynein_heavy_chain_D4_dom"/>
</dbReference>
<dbReference type="GO" id="GO:0045505">
    <property type="term" value="F:dynein intermediate chain binding"/>
    <property type="evidence" value="ECO:0007669"/>
    <property type="project" value="InterPro"/>
</dbReference>
<evidence type="ECO:0000256" key="2">
    <source>
        <dbReference type="ARBA" id="ARBA00008887"/>
    </source>
</evidence>
<evidence type="ECO:0000256" key="7">
    <source>
        <dbReference type="ARBA" id="ARBA00023017"/>
    </source>
</evidence>
<feature type="coiled-coil region" evidence="11">
    <location>
        <begin position="445"/>
        <end position="507"/>
    </location>
</feature>
<dbReference type="EMBL" id="UXUI01007364">
    <property type="protein sequence ID" value="VDD87205.1"/>
    <property type="molecule type" value="Genomic_DNA"/>
</dbReference>
<name>A0A0N4UYI5_ENTVE</name>
<feature type="domain" description="Dynein heavy chain ATP-binding dynein motor region" evidence="14">
    <location>
        <begin position="567"/>
        <end position="775"/>
    </location>
</feature>
<dbReference type="GO" id="GO:0005874">
    <property type="term" value="C:microtubule"/>
    <property type="evidence" value="ECO:0007669"/>
    <property type="project" value="UniProtKB-KW"/>
</dbReference>
<dbReference type="InterPro" id="IPR027417">
    <property type="entry name" value="P-loop_NTPase"/>
</dbReference>
<dbReference type="Gene3D" id="3.40.50.300">
    <property type="entry name" value="P-loop containing nucleotide triphosphate hydrolases"/>
    <property type="match status" value="2"/>
</dbReference>
<dbReference type="PANTHER" id="PTHR10676">
    <property type="entry name" value="DYNEIN HEAVY CHAIN FAMILY PROTEIN"/>
    <property type="match status" value="1"/>
</dbReference>
<proteinExistence type="inferred from homology"/>
<gene>
    <name evidence="15" type="ORF">EVEC_LOCUS2348</name>
</gene>
<evidence type="ECO:0000256" key="8">
    <source>
        <dbReference type="ARBA" id="ARBA00023054"/>
    </source>
</evidence>
<comment type="subcellular location">
    <subcellularLocation>
        <location evidence="1">Cytoplasm</location>
        <location evidence="1">Cytoskeleton</location>
    </subcellularLocation>
</comment>
<dbReference type="Pfam" id="PF12780">
    <property type="entry name" value="AAA_8"/>
    <property type="match status" value="1"/>
</dbReference>
<dbReference type="Proteomes" id="UP000274131">
    <property type="component" value="Unassembled WGS sequence"/>
</dbReference>
<evidence type="ECO:0000256" key="1">
    <source>
        <dbReference type="ARBA" id="ARBA00004245"/>
    </source>
</evidence>
<evidence type="ECO:0000259" key="14">
    <source>
        <dbReference type="Pfam" id="PF12781"/>
    </source>
</evidence>
<evidence type="ECO:0000259" key="12">
    <source>
        <dbReference type="Pfam" id="PF12777"/>
    </source>
</evidence>
<keyword evidence="8 11" id="KW-0175">Coiled coil</keyword>
<sequence length="799" mass="90796">MEYTVINNEHTVYIIEDYQILQEEFLQTLNAVLACGDFPGLFTQQEFDSLSIRLSDQLSKDSFNGDVHDFFAYKIKRCMHFVLVMDSDHPDFVRRCIENPFVVKECSVVWYSSWNADTLLQIPYLILGKNGLDNDREVTEYFSQLYEQVPQSVALPLKYFSFINNYVKIYILMGVKFANMSVFCGTLLTDSDFKAGIEKLTEAKEAVSKLRLEAAKKSKLLQEKQEEANRALKAISEGMTGAKEQKADIENLKTAAEKENAKIEQQKHLIEEQLREVEPLLNEARKAVGSIKTESLSEIRSLRAPPETVRDILQAVLLFMGILDTSWEAMRKYVQNWFLAKSGVKEEIINFDAHDVKPDARKKVLSLVNSRSASFNLKNAKRASAAAAPLAAWVMANLQYSAILEKILPLEQEKVILTKFVFDLDDSLRNLTKAERKMCKLSEGLKTVDAKVSELKANFEALMKEAAEIKISLDEEQEKICAAGTLIERLSGEFDRWLQQVEELQFRSIQLKQSAIISAAYITFLGFLSDQVRVKTLAVWLETFRLSNFDFLKFMSDDKEQVGYLLSWKNDDAPADLLTMENLAIVFNSAQIPFIIDPSGDIASFLEKHYDGENVEKISALQSDFITRIELAARFGKVLIVDDVETIDPSLCTRCMLSIGNKIIDYNTDFRIFFCTKNGHIALPQYIRSAINEVNFVTTKSGLSSQLLTMAINIEQPDLERRSVRITRIIEENKVKLEEIEYTLLQTLASSKDSLLNNTQLLESLNKSKENAESISTSISESNVLKKEINEVGGTIFYF</sequence>
<dbReference type="GO" id="GO:0035721">
    <property type="term" value="P:intraciliary retrograde transport"/>
    <property type="evidence" value="ECO:0007669"/>
    <property type="project" value="TreeGrafter"/>
</dbReference>
<dbReference type="GO" id="GO:0060271">
    <property type="term" value="P:cilium assembly"/>
    <property type="evidence" value="ECO:0007669"/>
    <property type="project" value="TreeGrafter"/>
</dbReference>
<dbReference type="OrthoDB" id="5859446at2759"/>
<dbReference type="STRING" id="51028.A0A0N4UYI5"/>
<organism evidence="17">
    <name type="scientific">Enterobius vermicularis</name>
    <name type="common">Human pinworm</name>
    <dbReference type="NCBI Taxonomy" id="51028"/>
    <lineage>
        <taxon>Eukaryota</taxon>
        <taxon>Metazoa</taxon>
        <taxon>Ecdysozoa</taxon>
        <taxon>Nematoda</taxon>
        <taxon>Chromadorea</taxon>
        <taxon>Rhabditida</taxon>
        <taxon>Spirurina</taxon>
        <taxon>Oxyuridomorpha</taxon>
        <taxon>Oxyuroidea</taxon>
        <taxon>Oxyuridae</taxon>
        <taxon>Enterobius</taxon>
    </lineage>
</organism>
<evidence type="ECO:0000256" key="11">
    <source>
        <dbReference type="SAM" id="Coils"/>
    </source>
</evidence>
<reference evidence="17" key="1">
    <citation type="submission" date="2017-02" db="UniProtKB">
        <authorList>
            <consortium name="WormBaseParasite"/>
        </authorList>
    </citation>
    <scope>IDENTIFICATION</scope>
</reference>
<dbReference type="Gene3D" id="1.20.920.20">
    <property type="match status" value="1"/>
</dbReference>
<evidence type="ECO:0000256" key="10">
    <source>
        <dbReference type="ARBA" id="ARBA00023212"/>
    </source>
</evidence>
<dbReference type="GO" id="GO:0005524">
    <property type="term" value="F:ATP binding"/>
    <property type="evidence" value="ECO:0007669"/>
    <property type="project" value="UniProtKB-KW"/>
</dbReference>
<evidence type="ECO:0000256" key="5">
    <source>
        <dbReference type="ARBA" id="ARBA00022741"/>
    </source>
</evidence>
<dbReference type="InterPro" id="IPR024743">
    <property type="entry name" value="Dynein_HC_stalk"/>
</dbReference>
<feature type="domain" description="Dynein heavy chain coiled coil stalk" evidence="12">
    <location>
        <begin position="195"/>
        <end position="537"/>
    </location>
</feature>
<dbReference type="GO" id="GO:0051959">
    <property type="term" value="F:dynein light intermediate chain binding"/>
    <property type="evidence" value="ECO:0007669"/>
    <property type="project" value="InterPro"/>
</dbReference>
<dbReference type="Pfam" id="PF12777">
    <property type="entry name" value="MT"/>
    <property type="match status" value="1"/>
</dbReference>
<protein>
    <submittedName>
        <fullName evidence="17">AAA_8 domain-containing protein</fullName>
    </submittedName>
</protein>
<dbReference type="InterPro" id="IPR035706">
    <property type="entry name" value="AAA_9"/>
</dbReference>
<evidence type="ECO:0000256" key="3">
    <source>
        <dbReference type="ARBA" id="ARBA00022490"/>
    </source>
</evidence>
<dbReference type="PANTHER" id="PTHR10676:SF352">
    <property type="entry name" value="CYTOPLASMIC DYNEIN 2 HEAVY CHAIN 1"/>
    <property type="match status" value="1"/>
</dbReference>
<evidence type="ECO:0000256" key="9">
    <source>
        <dbReference type="ARBA" id="ARBA00023175"/>
    </source>
</evidence>
<dbReference type="WBParaSite" id="EVEC_0000264001-mRNA-1">
    <property type="protein sequence ID" value="EVEC_0000264001-mRNA-1"/>
    <property type="gene ID" value="EVEC_0000264001"/>
</dbReference>
<dbReference type="Pfam" id="PF12781">
    <property type="entry name" value="AAA_9"/>
    <property type="match status" value="1"/>
</dbReference>
<reference evidence="15 16" key="2">
    <citation type="submission" date="2018-10" db="EMBL/GenBank/DDBJ databases">
        <authorList>
            <consortium name="Pathogen Informatics"/>
        </authorList>
    </citation>
    <scope>NUCLEOTIDE SEQUENCE [LARGE SCALE GENOMIC DNA]</scope>
</reference>
<dbReference type="GO" id="GO:0005930">
    <property type="term" value="C:axoneme"/>
    <property type="evidence" value="ECO:0007669"/>
    <property type="project" value="TreeGrafter"/>
</dbReference>
<dbReference type="AlphaFoldDB" id="A0A0N4UYI5"/>
<evidence type="ECO:0000313" key="17">
    <source>
        <dbReference type="WBParaSite" id="EVEC_0000264001-mRNA-1"/>
    </source>
</evidence>
<keyword evidence="3" id="KW-0963">Cytoplasm</keyword>
<keyword evidence="4" id="KW-0493">Microtubule</keyword>
<dbReference type="FunFam" id="1.20.920.20:FF:000002">
    <property type="entry name" value="Cytoplasmic dynein 1 heavy chain"/>
    <property type="match status" value="1"/>
</dbReference>
<keyword evidence="5" id="KW-0547">Nucleotide-binding</keyword>
<keyword evidence="6" id="KW-0067">ATP-binding</keyword>
<feature type="domain" description="Dynein heavy chain AAA module D4" evidence="13">
    <location>
        <begin position="4"/>
        <end position="152"/>
    </location>
</feature>